<organism evidence="2 3">
    <name type="scientific">Haloarcula vallismortis tailed virus 1</name>
    <dbReference type="NCBI Taxonomy" id="1262528"/>
    <lineage>
        <taxon>Viruses</taxon>
        <taxon>Duplodnaviria</taxon>
        <taxon>Heunggongvirae</taxon>
        <taxon>Uroviricota</taxon>
        <taxon>Caudoviricetes</taxon>
        <taxon>Thumleimavirales</taxon>
        <taxon>Druskaviridae</taxon>
        <taxon>Tredecimvirus</taxon>
        <taxon>Tredecimvirus thailandense</taxon>
        <taxon>Tredecimvirus HVTV1</taxon>
    </lineage>
</organism>
<dbReference type="RefSeq" id="YP_007378986.1">
    <property type="nucleotide sequence ID" value="NC_020158.1"/>
</dbReference>
<feature type="compositionally biased region" description="Acidic residues" evidence="1">
    <location>
        <begin position="88"/>
        <end position="107"/>
    </location>
</feature>
<keyword evidence="3" id="KW-1185">Reference proteome</keyword>
<dbReference type="OrthoDB" id="39691at10239"/>
<name>L7TKD9_9CAUD</name>
<evidence type="ECO:0000313" key="3">
    <source>
        <dbReference type="Proteomes" id="UP000011137"/>
    </source>
</evidence>
<dbReference type="Proteomes" id="UP000011137">
    <property type="component" value="Segment"/>
</dbReference>
<evidence type="ECO:0000313" key="2">
    <source>
        <dbReference type="EMBL" id="AGC34450.1"/>
    </source>
</evidence>
<dbReference type="EMBL" id="KC117377">
    <property type="protein sequence ID" value="AGC34450.1"/>
    <property type="molecule type" value="Genomic_DNA"/>
</dbReference>
<proteinExistence type="predicted"/>
<dbReference type="KEGG" id="vg:14477322"/>
<accession>L7TKD9</accession>
<gene>
    <name evidence="2" type="primary">81</name>
    <name evidence="2" type="ORF">HVTV1_81</name>
</gene>
<feature type="region of interest" description="Disordered" evidence="1">
    <location>
        <begin position="82"/>
        <end position="107"/>
    </location>
</feature>
<evidence type="ECO:0000256" key="1">
    <source>
        <dbReference type="SAM" id="MobiDB-lite"/>
    </source>
</evidence>
<sequence length="107" mass="12523">MMYDEAQDLRDFAASLEERFGCDTVNVSLWDDKAEYRLEWEDDDRDILEQLDGARDIVENKLDPDHEPDNVDVSMYEDRLSISVGYDLSEDTEDETDDETESETDEE</sequence>
<reference evidence="2 3" key="1">
    <citation type="journal article" date="2013" name="J. Virol.">
        <title>Insights into head-tailed viruses infecting extremely halophilic archaea.</title>
        <authorList>
            <person name="Pietila M.K."/>
            <person name="Laurinmaki P."/>
            <person name="Russell D.A."/>
            <person name="Ko C.C."/>
            <person name="Jacobs-Sera D."/>
            <person name="Butcher S.J."/>
            <person name="Bamford D.H."/>
            <person name="Hendrix R.W."/>
        </authorList>
    </citation>
    <scope>NUCLEOTIDE SEQUENCE [LARGE SCALE GENOMIC DNA]</scope>
</reference>
<protein>
    <submittedName>
        <fullName evidence="2">Uncharacterized protein</fullName>
    </submittedName>
</protein>
<dbReference type="GeneID" id="14477322"/>